<dbReference type="RefSeq" id="WP_188946945.1">
    <property type="nucleotide sequence ID" value="NZ_BMPH01000001.1"/>
</dbReference>
<gene>
    <name evidence="2" type="ORF">JOF39_002889</name>
</gene>
<dbReference type="InterPro" id="IPR029787">
    <property type="entry name" value="Nucleotide_cyclase"/>
</dbReference>
<accession>A0ABS4XVS9</accession>
<dbReference type="EMBL" id="JAGIOJ010000001">
    <property type="protein sequence ID" value="MBP2399808.1"/>
    <property type="molecule type" value="Genomic_DNA"/>
</dbReference>
<sequence length="268" mass="29559">MHIYSKKDFENTVLRNYDSRRGSILHAKESLSASGELETKSLGHPYFEDLAVGECRAESMVMVFLDLTDFTGRSFWDAETEVVDLAHAVLSGFIETVSKFGGYPLGLRGDGLFAGFGPCKNGVPAALALVACAFALDAVENSLNPRLKERGIAPVQARAGLDYGRISFVRSGNEEHSEINPLGFAANFAAKCEKKAKSWEVVVGEGLTGLVPNDANFVEHNDSPKIYQRNYEKKAYKYYNYSWRKVLEHIPGIVEELNGSSSEMIAIF</sequence>
<evidence type="ECO:0000313" key="3">
    <source>
        <dbReference type="Proteomes" id="UP001195422"/>
    </source>
</evidence>
<keyword evidence="3" id="KW-1185">Reference proteome</keyword>
<proteinExistence type="predicted"/>
<reference evidence="2 3" key="1">
    <citation type="submission" date="2021-03" db="EMBL/GenBank/DDBJ databases">
        <title>Sequencing the genomes of 1000 actinobacteria strains.</title>
        <authorList>
            <person name="Klenk H.-P."/>
        </authorList>
    </citation>
    <scope>NUCLEOTIDE SEQUENCE [LARGE SCALE GENOMIC DNA]</scope>
    <source>
        <strain evidence="2 3">DSM 20168</strain>
    </source>
</reference>
<evidence type="ECO:0000313" key="2">
    <source>
        <dbReference type="EMBL" id="MBP2399808.1"/>
    </source>
</evidence>
<comment type="caution">
    <text evidence="2">The sequence shown here is derived from an EMBL/GenBank/DDBJ whole genome shotgun (WGS) entry which is preliminary data.</text>
</comment>
<evidence type="ECO:0000259" key="1">
    <source>
        <dbReference type="PROSITE" id="PS50125"/>
    </source>
</evidence>
<organism evidence="2 3">
    <name type="scientific">Glutamicibacter protophormiae</name>
    <name type="common">Brevibacterium protophormiae</name>
    <dbReference type="NCBI Taxonomy" id="37930"/>
    <lineage>
        <taxon>Bacteria</taxon>
        <taxon>Bacillati</taxon>
        <taxon>Actinomycetota</taxon>
        <taxon>Actinomycetes</taxon>
        <taxon>Micrococcales</taxon>
        <taxon>Micrococcaceae</taxon>
        <taxon>Glutamicibacter</taxon>
    </lineage>
</organism>
<feature type="domain" description="Guanylate cyclase" evidence="1">
    <location>
        <begin position="61"/>
        <end position="193"/>
    </location>
</feature>
<dbReference type="Gene3D" id="3.30.70.1230">
    <property type="entry name" value="Nucleotide cyclase"/>
    <property type="match status" value="1"/>
</dbReference>
<dbReference type="SUPFAM" id="SSF55073">
    <property type="entry name" value="Nucleotide cyclase"/>
    <property type="match status" value="1"/>
</dbReference>
<dbReference type="PROSITE" id="PS50125">
    <property type="entry name" value="GUANYLATE_CYCLASE_2"/>
    <property type="match status" value="1"/>
</dbReference>
<dbReference type="InterPro" id="IPR001054">
    <property type="entry name" value="A/G_cyclase"/>
</dbReference>
<name>A0ABS4XVS9_GLUPR</name>
<dbReference type="Proteomes" id="UP001195422">
    <property type="component" value="Unassembled WGS sequence"/>
</dbReference>
<protein>
    <submittedName>
        <fullName evidence="2">Class 3 adenylate cyclase</fullName>
    </submittedName>
</protein>